<comment type="caution">
    <text evidence="2">The sequence shown here is derived from an EMBL/GenBank/DDBJ whole genome shotgun (WGS) entry which is preliminary data.</text>
</comment>
<feature type="compositionally biased region" description="Basic and acidic residues" evidence="1">
    <location>
        <begin position="22"/>
        <end position="47"/>
    </location>
</feature>
<feature type="region of interest" description="Disordered" evidence="1">
    <location>
        <begin position="89"/>
        <end position="119"/>
    </location>
</feature>
<dbReference type="AlphaFoldDB" id="A0AAD2GWN7"/>
<dbReference type="EMBL" id="CAVNYO010000056">
    <property type="protein sequence ID" value="CAK5264435.1"/>
    <property type="molecule type" value="Genomic_DNA"/>
</dbReference>
<protein>
    <submittedName>
        <fullName evidence="2">Uncharacterized protein</fullName>
    </submittedName>
</protein>
<feature type="region of interest" description="Disordered" evidence="1">
    <location>
        <begin position="22"/>
        <end position="52"/>
    </location>
</feature>
<accession>A0AAD2GWN7</accession>
<gene>
    <name evidence="2" type="ORF">MYCIT1_LOCUS4599</name>
</gene>
<feature type="compositionally biased region" description="Basic and acidic residues" evidence="1">
    <location>
        <begin position="89"/>
        <end position="100"/>
    </location>
</feature>
<sequence>METNAASFVDAVSHEDVLRKRLKTSVDDTTVKKQEDPQVKKQEDSQGKRRIKRCGAVTAPKVPATGMINNAEYDGWDAMLALLRQREQDKAEQKMMERLGAKSGSSSSKTKFTSSEVGERWTGGNASVMEIEYDKPGSVREWDLGKDLSF</sequence>
<name>A0AAD2GWN7_9AGAR</name>
<organism evidence="2 3">
    <name type="scientific">Mycena citricolor</name>
    <dbReference type="NCBI Taxonomy" id="2018698"/>
    <lineage>
        <taxon>Eukaryota</taxon>
        <taxon>Fungi</taxon>
        <taxon>Dikarya</taxon>
        <taxon>Basidiomycota</taxon>
        <taxon>Agaricomycotina</taxon>
        <taxon>Agaricomycetes</taxon>
        <taxon>Agaricomycetidae</taxon>
        <taxon>Agaricales</taxon>
        <taxon>Marasmiineae</taxon>
        <taxon>Mycenaceae</taxon>
        <taxon>Mycena</taxon>
    </lineage>
</organism>
<dbReference type="Proteomes" id="UP001295794">
    <property type="component" value="Unassembled WGS sequence"/>
</dbReference>
<evidence type="ECO:0000313" key="3">
    <source>
        <dbReference type="Proteomes" id="UP001295794"/>
    </source>
</evidence>
<evidence type="ECO:0000256" key="1">
    <source>
        <dbReference type="SAM" id="MobiDB-lite"/>
    </source>
</evidence>
<proteinExistence type="predicted"/>
<feature type="compositionally biased region" description="Low complexity" evidence="1">
    <location>
        <begin position="102"/>
        <end position="115"/>
    </location>
</feature>
<evidence type="ECO:0000313" key="2">
    <source>
        <dbReference type="EMBL" id="CAK5264435.1"/>
    </source>
</evidence>
<keyword evidence="3" id="KW-1185">Reference proteome</keyword>
<reference evidence="2" key="1">
    <citation type="submission" date="2023-11" db="EMBL/GenBank/DDBJ databases">
        <authorList>
            <person name="De Vega J J."/>
            <person name="De Vega J J."/>
        </authorList>
    </citation>
    <scope>NUCLEOTIDE SEQUENCE</scope>
</reference>